<dbReference type="Pfam" id="PF05275">
    <property type="entry name" value="CopB"/>
    <property type="match status" value="1"/>
</dbReference>
<dbReference type="GO" id="GO:0009279">
    <property type="term" value="C:cell outer membrane"/>
    <property type="evidence" value="ECO:0007669"/>
    <property type="project" value="InterPro"/>
</dbReference>
<dbReference type="GO" id="GO:0005507">
    <property type="term" value="F:copper ion binding"/>
    <property type="evidence" value="ECO:0007669"/>
    <property type="project" value="InterPro"/>
</dbReference>
<sequence length="302" mass="34639">MRKWFRCILSLTTISFLIGDFNTFVLLAQSIPDESTSTHKHKSHPQTIQPEVQTDIRSGKFTEMSDTGSPVSQKQDWPSPVMDNENHGFFLADVLEYRPNFGGDGSHDDYRWDIEGWYGGDYNRIWFKSEGQRDTAFKADYDIDSQLLFGRFIQQYYDFQVGGRVETQSYRGRNVTRGLAVIGLQGLVPYNYELQPAIFISQHGDLSARLTATKDLSLTQRLILQPRFETNAAIQRVRKFTTGSGLNNLELGFRLRYEIRREFAPYIGISLDKSFGDTASLVREEGGNPSQIRFVVGVRLWF</sequence>
<dbReference type="EMBL" id="CP116968">
    <property type="protein sequence ID" value="WNM63640.1"/>
    <property type="molecule type" value="Genomic_DNA"/>
</dbReference>
<dbReference type="GO" id="GO:0006878">
    <property type="term" value="P:intracellular copper ion homeostasis"/>
    <property type="evidence" value="ECO:0007669"/>
    <property type="project" value="InterPro"/>
</dbReference>
<gene>
    <name evidence="2" type="ORF">PQG83_07760</name>
</gene>
<dbReference type="Proteomes" id="UP001302494">
    <property type="component" value="Chromosome"/>
</dbReference>
<name>A0AA96GNE2_9BACT</name>
<feature type="region of interest" description="Disordered" evidence="1">
    <location>
        <begin position="35"/>
        <end position="54"/>
    </location>
</feature>
<keyword evidence="3" id="KW-1185">Reference proteome</keyword>
<dbReference type="RefSeq" id="WP_312748327.1">
    <property type="nucleotide sequence ID" value="NZ_CP116968.1"/>
</dbReference>
<proteinExistence type="predicted"/>
<dbReference type="KEGG" id="nneo:PQG83_07760"/>
<evidence type="ECO:0000313" key="3">
    <source>
        <dbReference type="Proteomes" id="UP001302494"/>
    </source>
</evidence>
<protein>
    <submittedName>
        <fullName evidence="2">Copper resistance protein B</fullName>
    </submittedName>
</protein>
<evidence type="ECO:0000313" key="2">
    <source>
        <dbReference type="EMBL" id="WNM63640.1"/>
    </source>
</evidence>
<dbReference type="AlphaFoldDB" id="A0AA96GNE2"/>
<accession>A0AA96GNE2</accession>
<evidence type="ECO:0000256" key="1">
    <source>
        <dbReference type="SAM" id="MobiDB-lite"/>
    </source>
</evidence>
<dbReference type="InterPro" id="IPR007939">
    <property type="entry name" value="Cu-R_B_prcur"/>
</dbReference>
<organism evidence="2 3">
    <name type="scientific">Candidatus Nitrospira neomarina</name>
    <dbReference type="NCBI Taxonomy" id="3020899"/>
    <lineage>
        <taxon>Bacteria</taxon>
        <taxon>Pseudomonadati</taxon>
        <taxon>Nitrospirota</taxon>
        <taxon>Nitrospiria</taxon>
        <taxon>Nitrospirales</taxon>
        <taxon>Nitrospiraceae</taxon>
        <taxon>Nitrospira</taxon>
    </lineage>
</organism>
<feature type="compositionally biased region" description="Polar residues" evidence="1">
    <location>
        <begin position="45"/>
        <end position="54"/>
    </location>
</feature>
<reference evidence="2 3" key="1">
    <citation type="submission" date="2023-01" db="EMBL/GenBank/DDBJ databases">
        <title>Cultivation and genomic characterization of new, ubiquitous marine nitrite-oxidizing bacteria from the Nitrospirales.</title>
        <authorList>
            <person name="Mueller A.J."/>
            <person name="Daebeler A."/>
            <person name="Herbold C.W."/>
            <person name="Kirkegaard R.H."/>
            <person name="Daims H."/>
        </authorList>
    </citation>
    <scope>NUCLEOTIDE SEQUENCE [LARGE SCALE GENOMIC DNA]</scope>
    <source>
        <strain evidence="2 3">DK</strain>
    </source>
</reference>